<comment type="caution">
    <text evidence="1">The sequence shown here is derived from an EMBL/GenBank/DDBJ whole genome shotgun (WGS) entry which is preliminary data.</text>
</comment>
<keyword evidence="2" id="KW-1185">Reference proteome</keyword>
<organism evidence="1 2">
    <name type="scientific">Cylindrotheca closterium</name>
    <dbReference type="NCBI Taxonomy" id="2856"/>
    <lineage>
        <taxon>Eukaryota</taxon>
        <taxon>Sar</taxon>
        <taxon>Stramenopiles</taxon>
        <taxon>Ochrophyta</taxon>
        <taxon>Bacillariophyta</taxon>
        <taxon>Bacillariophyceae</taxon>
        <taxon>Bacillariophycidae</taxon>
        <taxon>Bacillariales</taxon>
        <taxon>Bacillariaceae</taxon>
        <taxon>Cylindrotheca</taxon>
    </lineage>
</organism>
<dbReference type="Proteomes" id="UP001295423">
    <property type="component" value="Unassembled WGS sequence"/>
</dbReference>
<accession>A0AAD2FLE8</accession>
<name>A0AAD2FLE8_9STRA</name>
<dbReference type="EMBL" id="CAKOGP040000912">
    <property type="protein sequence ID" value="CAJ1940572.1"/>
    <property type="molecule type" value="Genomic_DNA"/>
</dbReference>
<evidence type="ECO:0000313" key="1">
    <source>
        <dbReference type="EMBL" id="CAJ1940572.1"/>
    </source>
</evidence>
<protein>
    <submittedName>
        <fullName evidence="1">Uncharacterized protein</fullName>
    </submittedName>
</protein>
<sequence length="283" mass="31740">MHSLFLVSPNMYFENPNISNTDNLIVPVGQVFGSRNAPSFYCVLADLREVLATCCVDVPLDDLHALVRQCTIAIDTSTPLCTVPADSHHPPLPVTKLVCMYNASYVDNNAVAAFAEHITQASNHSVMSAFEVFGHGDARRGDCLQERKWEPEVTEIFLFLGFCINTYNMTVSWPIYKREGLHLASEIAPWGNFLSFNLQNVLTQAAKNAFSDKRSWWTCSRIYLLRVAVATIHQMLETLLAPEDSPLWSWPIALYLDRDHTHRAYSNASYGGLGGWSADFSFL</sequence>
<reference evidence="1" key="1">
    <citation type="submission" date="2023-08" db="EMBL/GenBank/DDBJ databases">
        <authorList>
            <person name="Audoor S."/>
            <person name="Bilcke G."/>
        </authorList>
    </citation>
    <scope>NUCLEOTIDE SEQUENCE</scope>
</reference>
<dbReference type="AlphaFoldDB" id="A0AAD2FLE8"/>
<gene>
    <name evidence="1" type="ORF">CYCCA115_LOCUS7097</name>
</gene>
<evidence type="ECO:0000313" key="2">
    <source>
        <dbReference type="Proteomes" id="UP001295423"/>
    </source>
</evidence>
<proteinExistence type="predicted"/>